<dbReference type="Pfam" id="PF13931">
    <property type="entry name" value="Microtub_bind"/>
    <property type="match status" value="1"/>
</dbReference>
<evidence type="ECO:0000256" key="9">
    <source>
        <dbReference type="ARBA" id="ARBA00023054"/>
    </source>
</evidence>
<dbReference type="Gene3D" id="3.40.850.10">
    <property type="entry name" value="Kinesin motor domain"/>
    <property type="match status" value="1"/>
</dbReference>
<dbReference type="InterPro" id="IPR027417">
    <property type="entry name" value="P-loop_NTPase"/>
</dbReference>
<evidence type="ECO:0000256" key="6">
    <source>
        <dbReference type="ARBA" id="ARBA00022741"/>
    </source>
</evidence>
<keyword evidence="3" id="KW-0597">Phosphoprotein</keyword>
<evidence type="ECO:0000256" key="1">
    <source>
        <dbReference type="ARBA" id="ARBA00004245"/>
    </source>
</evidence>
<feature type="binding site" evidence="14">
    <location>
        <begin position="158"/>
        <end position="165"/>
    </location>
    <ligand>
        <name>ATP</name>
        <dbReference type="ChEBI" id="CHEBI:30616"/>
    </ligand>
</feature>
<evidence type="ECO:0000259" key="17">
    <source>
        <dbReference type="PROSITE" id="PS50067"/>
    </source>
</evidence>
<evidence type="ECO:0000256" key="16">
    <source>
        <dbReference type="SAM" id="MobiDB-lite"/>
    </source>
</evidence>
<evidence type="ECO:0000313" key="19">
    <source>
        <dbReference type="Proteomes" id="UP001498398"/>
    </source>
</evidence>
<keyword evidence="4" id="KW-0132">Cell division</keyword>
<evidence type="ECO:0000256" key="10">
    <source>
        <dbReference type="ARBA" id="ARBA00023175"/>
    </source>
</evidence>
<dbReference type="EMBL" id="JBANRG010000004">
    <property type="protein sequence ID" value="KAK7467132.1"/>
    <property type="molecule type" value="Genomic_DNA"/>
</dbReference>
<keyword evidence="19" id="KW-1185">Reference proteome</keyword>
<dbReference type="InterPro" id="IPR001752">
    <property type="entry name" value="Kinesin_motor_dom"/>
</dbReference>
<evidence type="ECO:0000256" key="12">
    <source>
        <dbReference type="ARBA" id="ARBA00023306"/>
    </source>
</evidence>
<keyword evidence="8 14" id="KW-0067">ATP-binding</keyword>
<name>A0ABR1JZU7_9AGAR</name>
<dbReference type="CDD" id="cd01364">
    <property type="entry name" value="KISc_BimC_Eg5"/>
    <property type="match status" value="1"/>
</dbReference>
<comment type="similarity">
    <text evidence="13">Belongs to the TRAFAC class myosin-kinesin ATPase superfamily. Kinesin family. KIN-5/BimC subfamily.</text>
</comment>
<sequence length="1130" mass="125585">MATRRPASSRSRVPSASMAPPTQRPRSVMSKSGSSTRSTENRADTIPTTSNLRPGKQAEEAETNIQVVIRCRRRSEREIQDNSPIIVSSEGAKSSQVSIETTPPVSTLGLVSLPPIRTYPFDLVFGPEADQAMLYHEVVSPMLEQVLEGYNCTLFAYGQTGTGKTYTMQGDLAPTPMGNPSVHAGMIPRVLFRLFHHLEQSGVDFSVRVSYVELYNEELRDLLANELSAPIGSTQPMGLASKDAKGEGGLKIFDDASKRGVFIQGLEEIAVNSSTEALNLLTKGSHRRQIAATKFNDHSSRSHSIFSLTVHTKEAGVAGEDLLKVGKLNLVDLAGSENIGRSGAENKRAREAGMINQSLLTLGRVINALVDRAQHVPYRESKLTRLLQDSLGGRTKTCIIATVSPARSNLEETLSTLDYAMRAKSIQNKPELNQRMTRNALLKEYVAEIERLKADVLAAREKNGIFFSEETWAKMTAEQELRQTEIAEAKKHVEIVENQMRVVREEFEQSIGLLMKRDAELKDTKEKLQETKQDLAQREGELCETKVALEEEIIVREAYQDNESTLDAVAGGLKTVAQDSIRDISGLFAKLQRKSAVLNSNSGAITNHGKTIIEVYQAMSETMDAFVKSSSQCTDELHENAKRFQTEQIKSLTASSQRITGQLENIEHSLKLISTRDTAETEALITVKKILKETRETFNTGFTEWGQRVRKSYDSMHRDVSKIASLSLGEAETALKAIYALLENALQETFKFIETERRTLVEANTLSQETASREIARLRSQNEQLTQLLTAQQLESARAKDDLIQRMSSMLTEFINKQDRGLQEGLASVQQDSQAAEEDIKTYADRHRSVMEGLNKENEAITTTLRRVGGDSKRTRDGALKTLKNADNTIRTRLNETQQEISTSFEGYSKDLRAYTQATSESSNDAFEQHSRAKRARLDTHSRMTTEIQSGYHTLNDGLASMEANTNKFCEEAMANSLGVADIASNCTETINNHLSSLQKGIVSLVEEGTREDMPTGSTPRKRNWQYVDRWDLTKSREELLSTRRREGKGIQSSIDEETADEEDSSTADMEDEAVTASLHSSTSSSETLASAPTLARQLSNPTVKKLSNLPQIPLADTRNTYTTRASRRR</sequence>
<dbReference type="InterPro" id="IPR025901">
    <property type="entry name" value="Kinesin-assoc_MT-bd_dom"/>
</dbReference>
<dbReference type="PROSITE" id="PS50067">
    <property type="entry name" value="KINESIN_MOTOR_2"/>
    <property type="match status" value="1"/>
</dbReference>
<evidence type="ECO:0000256" key="14">
    <source>
        <dbReference type="PROSITE-ProRule" id="PRU00283"/>
    </source>
</evidence>
<dbReference type="PANTHER" id="PTHR47970">
    <property type="entry name" value="KINESIN-LIKE PROTEIN KIF11"/>
    <property type="match status" value="1"/>
</dbReference>
<proteinExistence type="inferred from homology"/>
<keyword evidence="2" id="KW-0963">Cytoplasm</keyword>
<evidence type="ECO:0000256" key="15">
    <source>
        <dbReference type="SAM" id="Coils"/>
    </source>
</evidence>
<evidence type="ECO:0000313" key="18">
    <source>
        <dbReference type="EMBL" id="KAK7467132.1"/>
    </source>
</evidence>
<keyword evidence="11" id="KW-0206">Cytoskeleton</keyword>
<feature type="domain" description="Kinesin motor" evidence="17">
    <location>
        <begin position="64"/>
        <end position="426"/>
    </location>
</feature>
<accession>A0ABR1JZU7</accession>
<comment type="subcellular location">
    <subcellularLocation>
        <location evidence="1">Cytoplasm</location>
        <location evidence="1">Cytoskeleton</location>
    </subcellularLocation>
</comment>
<feature type="coiled-coil region" evidence="15">
    <location>
        <begin position="768"/>
        <end position="795"/>
    </location>
</feature>
<evidence type="ECO:0000256" key="7">
    <source>
        <dbReference type="ARBA" id="ARBA00022776"/>
    </source>
</evidence>
<evidence type="ECO:0000256" key="8">
    <source>
        <dbReference type="ARBA" id="ARBA00022840"/>
    </source>
</evidence>
<evidence type="ECO:0000256" key="11">
    <source>
        <dbReference type="ARBA" id="ARBA00023212"/>
    </source>
</evidence>
<keyword evidence="9 15" id="KW-0175">Coiled coil</keyword>
<feature type="compositionally biased region" description="Acidic residues" evidence="16">
    <location>
        <begin position="1055"/>
        <end position="1074"/>
    </location>
</feature>
<keyword evidence="5" id="KW-0493">Microtubule</keyword>
<dbReference type="PANTHER" id="PTHR47970:SF12">
    <property type="entry name" value="KINESIN FAMILY MEMBER 11"/>
    <property type="match status" value="1"/>
</dbReference>
<dbReference type="InterPro" id="IPR047241">
    <property type="entry name" value="KIF11-like_kin_motor_dom"/>
</dbReference>
<evidence type="ECO:0000256" key="4">
    <source>
        <dbReference type="ARBA" id="ARBA00022618"/>
    </source>
</evidence>
<dbReference type="SMART" id="SM00129">
    <property type="entry name" value="KISc"/>
    <property type="match status" value="1"/>
</dbReference>
<organism evidence="18 19">
    <name type="scientific">Marasmiellus scandens</name>
    <dbReference type="NCBI Taxonomy" id="2682957"/>
    <lineage>
        <taxon>Eukaryota</taxon>
        <taxon>Fungi</taxon>
        <taxon>Dikarya</taxon>
        <taxon>Basidiomycota</taxon>
        <taxon>Agaricomycotina</taxon>
        <taxon>Agaricomycetes</taxon>
        <taxon>Agaricomycetidae</taxon>
        <taxon>Agaricales</taxon>
        <taxon>Marasmiineae</taxon>
        <taxon>Omphalotaceae</taxon>
        <taxon>Marasmiellus</taxon>
    </lineage>
</organism>
<dbReference type="Pfam" id="PF00225">
    <property type="entry name" value="Kinesin"/>
    <property type="match status" value="1"/>
</dbReference>
<protein>
    <submittedName>
        <fullName evidence="18">Kinesin-related motor protein</fullName>
    </submittedName>
</protein>
<dbReference type="Proteomes" id="UP001498398">
    <property type="component" value="Unassembled WGS sequence"/>
</dbReference>
<reference evidence="18 19" key="1">
    <citation type="submission" date="2024-01" db="EMBL/GenBank/DDBJ databases">
        <title>A draft genome for the cacao thread blight pathogen Marasmiellus scandens.</title>
        <authorList>
            <person name="Baruah I.K."/>
            <person name="Leung J."/>
            <person name="Bukari Y."/>
            <person name="Amoako-Attah I."/>
            <person name="Meinhardt L.W."/>
            <person name="Bailey B.A."/>
            <person name="Cohen S.P."/>
        </authorList>
    </citation>
    <scope>NUCLEOTIDE SEQUENCE [LARGE SCALE GENOMIC DNA]</scope>
    <source>
        <strain evidence="18 19">GH-19</strain>
    </source>
</reference>
<dbReference type="PRINTS" id="PR00380">
    <property type="entry name" value="KINESINHEAVY"/>
</dbReference>
<evidence type="ECO:0000256" key="3">
    <source>
        <dbReference type="ARBA" id="ARBA00022553"/>
    </source>
</evidence>
<feature type="region of interest" description="Disordered" evidence="16">
    <location>
        <begin position="1043"/>
        <end position="1130"/>
    </location>
</feature>
<feature type="compositionally biased region" description="Polar residues" evidence="16">
    <location>
        <begin position="1118"/>
        <end position="1130"/>
    </location>
</feature>
<feature type="compositionally biased region" description="Low complexity" evidence="16">
    <location>
        <begin position="1076"/>
        <end position="1096"/>
    </location>
</feature>
<evidence type="ECO:0000256" key="2">
    <source>
        <dbReference type="ARBA" id="ARBA00022490"/>
    </source>
</evidence>
<keyword evidence="6 14" id="KW-0547">Nucleotide-binding</keyword>
<dbReference type="InterPro" id="IPR036961">
    <property type="entry name" value="Kinesin_motor_dom_sf"/>
</dbReference>
<keyword evidence="12" id="KW-0131">Cell cycle</keyword>
<evidence type="ECO:0000256" key="5">
    <source>
        <dbReference type="ARBA" id="ARBA00022701"/>
    </source>
</evidence>
<dbReference type="InterPro" id="IPR019821">
    <property type="entry name" value="Kinesin_motor_CS"/>
</dbReference>
<dbReference type="InterPro" id="IPR047149">
    <property type="entry name" value="KIF11-like"/>
</dbReference>
<dbReference type="SUPFAM" id="SSF52540">
    <property type="entry name" value="P-loop containing nucleoside triphosphate hydrolases"/>
    <property type="match status" value="1"/>
</dbReference>
<feature type="region of interest" description="Disordered" evidence="16">
    <location>
        <begin position="1"/>
        <end position="61"/>
    </location>
</feature>
<comment type="caution">
    <text evidence="18">The sequence shown here is derived from an EMBL/GenBank/DDBJ whole genome shotgun (WGS) entry which is preliminary data.</text>
</comment>
<feature type="coiled-coil region" evidence="15">
    <location>
        <begin position="486"/>
        <end position="541"/>
    </location>
</feature>
<evidence type="ECO:0000256" key="13">
    <source>
        <dbReference type="ARBA" id="ARBA00034704"/>
    </source>
</evidence>
<gene>
    <name evidence="18" type="primary">KIP1</name>
    <name evidence="18" type="ORF">VKT23_004191</name>
</gene>
<keyword evidence="7" id="KW-0498">Mitosis</keyword>
<feature type="compositionally biased region" description="Polar residues" evidence="16">
    <location>
        <begin position="29"/>
        <end position="38"/>
    </location>
</feature>
<dbReference type="PROSITE" id="PS00411">
    <property type="entry name" value="KINESIN_MOTOR_1"/>
    <property type="match status" value="1"/>
</dbReference>
<feature type="compositionally biased region" description="Low complexity" evidence="16">
    <location>
        <begin position="1"/>
        <end position="21"/>
    </location>
</feature>
<keyword evidence="10 14" id="KW-0505">Motor protein</keyword>